<dbReference type="EMBL" id="PTQZ01000099">
    <property type="protein sequence ID" value="PQA43368.1"/>
    <property type="molecule type" value="Genomic_DNA"/>
</dbReference>
<feature type="non-terminal residue" evidence="3">
    <location>
        <position position="1"/>
    </location>
</feature>
<name>A0A2P6ASK4_9GAMM</name>
<dbReference type="Gene3D" id="3.40.50.150">
    <property type="entry name" value="Vaccinia Virus protein VP39"/>
    <property type="match status" value="1"/>
</dbReference>
<accession>A0A2P6ASK4</accession>
<dbReference type="OrthoDB" id="7063113at2"/>
<evidence type="ECO:0000256" key="1">
    <source>
        <dbReference type="ARBA" id="ARBA00022603"/>
    </source>
</evidence>
<dbReference type="PANTHER" id="PTHR43619:SF2">
    <property type="entry name" value="S-ADENOSYL-L-METHIONINE-DEPENDENT METHYLTRANSFERASES SUPERFAMILY PROTEIN"/>
    <property type="match status" value="1"/>
</dbReference>
<dbReference type="AlphaFoldDB" id="A0A2P6ASK4"/>
<organism evidence="3 4">
    <name type="scientific">Amnimonas aquatica</name>
    <dbReference type="NCBI Taxonomy" id="2094561"/>
    <lineage>
        <taxon>Bacteria</taxon>
        <taxon>Pseudomonadati</taxon>
        <taxon>Pseudomonadota</taxon>
        <taxon>Gammaproteobacteria</taxon>
        <taxon>Moraxellales</taxon>
        <taxon>Moraxellaceae</taxon>
        <taxon>Amnimonas</taxon>
    </lineage>
</organism>
<dbReference type="SUPFAM" id="SSF53335">
    <property type="entry name" value="S-adenosyl-L-methionine-dependent methyltransferases"/>
    <property type="match status" value="1"/>
</dbReference>
<dbReference type="InterPro" id="IPR029063">
    <property type="entry name" value="SAM-dependent_MTases_sf"/>
</dbReference>
<dbReference type="RefSeq" id="WP_105192132.1">
    <property type="nucleotide sequence ID" value="NZ_PTQZ01000099.1"/>
</dbReference>
<sequence length="242" mass="26488">GLRLPHLVAHRLGRPSMDNILLARHRLIDLQLERAISSGEITQVIEVAAGLSPRGWRFAERHGRRIRYIEADLPGMAQRKRDLLVNAGLDSEQHTVVDLNALLDDGPGSLQALVAGLDPTQGTALITEGLINYFDTDTVVAMWARFGRALARFPNGLYLSDLHLDSGGATLASRMFMRMLSTFVGGKVHLHFRSQQEALAALRAAGFDAPELLDPRAFADSLPDCRRPGVSLVRIVCARRGG</sequence>
<protein>
    <submittedName>
        <fullName evidence="3">Class I SAM-dependent methyltransferase</fullName>
    </submittedName>
</protein>
<evidence type="ECO:0000313" key="3">
    <source>
        <dbReference type="EMBL" id="PQA43368.1"/>
    </source>
</evidence>
<evidence type="ECO:0000313" key="4">
    <source>
        <dbReference type="Proteomes" id="UP000243900"/>
    </source>
</evidence>
<dbReference type="Pfam" id="PF04072">
    <property type="entry name" value="LCM"/>
    <property type="match status" value="1"/>
</dbReference>
<gene>
    <name evidence="3" type="ORF">C5O18_05355</name>
</gene>
<keyword evidence="2 3" id="KW-0808">Transferase</keyword>
<proteinExistence type="predicted"/>
<comment type="caution">
    <text evidence="3">The sequence shown here is derived from an EMBL/GenBank/DDBJ whole genome shotgun (WGS) entry which is preliminary data.</text>
</comment>
<keyword evidence="1 3" id="KW-0489">Methyltransferase</keyword>
<evidence type="ECO:0000256" key="2">
    <source>
        <dbReference type="ARBA" id="ARBA00022679"/>
    </source>
</evidence>
<dbReference type="GO" id="GO:0032259">
    <property type="term" value="P:methylation"/>
    <property type="evidence" value="ECO:0007669"/>
    <property type="project" value="UniProtKB-KW"/>
</dbReference>
<dbReference type="GO" id="GO:0008168">
    <property type="term" value="F:methyltransferase activity"/>
    <property type="evidence" value="ECO:0007669"/>
    <property type="project" value="UniProtKB-KW"/>
</dbReference>
<reference evidence="4" key="1">
    <citation type="submission" date="2018-02" db="EMBL/GenBank/DDBJ databases">
        <title>Genome sequencing of Solimonas sp. HR-BB.</title>
        <authorList>
            <person name="Lee Y."/>
            <person name="Jeon C.O."/>
        </authorList>
    </citation>
    <scope>NUCLEOTIDE SEQUENCE [LARGE SCALE GENOMIC DNA]</scope>
    <source>
        <strain evidence="4">HR-E</strain>
    </source>
</reference>
<dbReference type="PANTHER" id="PTHR43619">
    <property type="entry name" value="S-ADENOSYL-L-METHIONINE-DEPENDENT METHYLTRANSFERASE YKTD-RELATED"/>
    <property type="match status" value="1"/>
</dbReference>
<dbReference type="Proteomes" id="UP000243900">
    <property type="component" value="Unassembled WGS sequence"/>
</dbReference>
<dbReference type="InterPro" id="IPR007213">
    <property type="entry name" value="Ppm1/Ppm2/Tcmp"/>
</dbReference>
<keyword evidence="4" id="KW-1185">Reference proteome</keyword>